<dbReference type="SUPFAM" id="SSF64518">
    <property type="entry name" value="Phase 1 flagellin"/>
    <property type="match status" value="1"/>
</dbReference>
<evidence type="ECO:0000313" key="7">
    <source>
        <dbReference type="Proteomes" id="UP001597463"/>
    </source>
</evidence>
<evidence type="ECO:0000313" key="6">
    <source>
        <dbReference type="EMBL" id="MFD2753201.1"/>
    </source>
</evidence>
<dbReference type="Proteomes" id="UP001597463">
    <property type="component" value="Unassembled WGS sequence"/>
</dbReference>
<proteinExistence type="inferred from homology"/>
<evidence type="ECO:0000256" key="2">
    <source>
        <dbReference type="ARBA" id="ARBA00004613"/>
    </source>
</evidence>
<organism evidence="6 7">
    <name type="scientific">Comamonas terrae</name>
    <dbReference type="NCBI Taxonomy" id="673548"/>
    <lineage>
        <taxon>Bacteria</taxon>
        <taxon>Pseudomonadati</taxon>
        <taxon>Pseudomonadota</taxon>
        <taxon>Betaproteobacteria</taxon>
        <taxon>Burkholderiales</taxon>
        <taxon>Comamonadaceae</taxon>
        <taxon>Comamonas</taxon>
    </lineage>
</organism>
<evidence type="ECO:0000256" key="3">
    <source>
        <dbReference type="ARBA" id="ARBA00005709"/>
    </source>
</evidence>
<dbReference type="NCBIfam" id="TIGR02550">
    <property type="entry name" value="flagell_flgL"/>
    <property type="match status" value="1"/>
</dbReference>
<dbReference type="PANTHER" id="PTHR42792:SF1">
    <property type="entry name" value="FLAGELLAR HOOK-ASSOCIATED PROTEIN 3"/>
    <property type="match status" value="1"/>
</dbReference>
<sequence length="402" mass="42349">MNTIARLGTANMYDGTLRNIGARQSDLADLINKATAGKRVLRPSDDPVGAAQAERARTRITRSETDQRMLGAQRDIIAQGESILGKAYDTLGDFRERIIQAGNGSYDQDALNALAQQLSSLRDQVFSYANTKDASGLPLFRGLGSFDVPIANGSPGSVEQLQPGQSSGGENGLPTALDGHAAWFSVPKGNGVFSITRNAAPGSVSADIGSVTDPSLVKDNYTIAFTKDPVTGAVTYTTTNMATNVTSPPSPYTSGAAITVGGMSVAISGEPATGDSFTLAPNQNDPTDLFSVLDQVIADVKAGRSDPGRLQSGLKRGLSELDAGMSRMQAVRSFAGDQLNRADRLESDMKDQALTQEGLRSQAEDMDMVQAISDAQVQQAGLQAALQSYASIQKLSLFNYIS</sequence>
<reference evidence="7" key="1">
    <citation type="journal article" date="2019" name="Int. J. Syst. Evol. Microbiol.">
        <title>The Global Catalogue of Microorganisms (GCM) 10K type strain sequencing project: providing services to taxonomists for standard genome sequencing and annotation.</title>
        <authorList>
            <consortium name="The Broad Institute Genomics Platform"/>
            <consortium name="The Broad Institute Genome Sequencing Center for Infectious Disease"/>
            <person name="Wu L."/>
            <person name="Ma J."/>
        </authorList>
    </citation>
    <scope>NUCLEOTIDE SEQUENCE [LARGE SCALE GENOMIC DNA]</scope>
    <source>
        <strain evidence="7">TISTR 1906</strain>
    </source>
</reference>
<dbReference type="Pfam" id="PF00669">
    <property type="entry name" value="Flagellin_N"/>
    <property type="match status" value="1"/>
</dbReference>
<dbReference type="InterPro" id="IPR013384">
    <property type="entry name" value="Flagell_FlgL"/>
</dbReference>
<keyword evidence="4" id="KW-0975">Bacterial flagellum</keyword>
<dbReference type="InterPro" id="IPR001029">
    <property type="entry name" value="Flagellin_N"/>
</dbReference>
<evidence type="ECO:0000259" key="5">
    <source>
        <dbReference type="Pfam" id="PF00669"/>
    </source>
</evidence>
<gene>
    <name evidence="6" type="primary">flgL</name>
    <name evidence="6" type="ORF">ACFSW6_03810</name>
</gene>
<keyword evidence="6" id="KW-0966">Cell projection</keyword>
<name>A0ABW5UJ71_9BURK</name>
<accession>A0ABW5UJ71</accession>
<protein>
    <submittedName>
        <fullName evidence="6">Flagellar hook-associated protein FlgL</fullName>
    </submittedName>
</protein>
<comment type="similarity">
    <text evidence="3">Belongs to the bacterial flagellin family.</text>
</comment>
<evidence type="ECO:0000256" key="1">
    <source>
        <dbReference type="ARBA" id="ARBA00004365"/>
    </source>
</evidence>
<keyword evidence="7" id="KW-1185">Reference proteome</keyword>
<dbReference type="PANTHER" id="PTHR42792">
    <property type="entry name" value="FLAGELLIN"/>
    <property type="match status" value="1"/>
</dbReference>
<dbReference type="RefSeq" id="WP_066479930.1">
    <property type="nucleotide sequence ID" value="NZ_BCNT01000011.1"/>
</dbReference>
<dbReference type="EMBL" id="JBHUMV010000002">
    <property type="protein sequence ID" value="MFD2753201.1"/>
    <property type="molecule type" value="Genomic_DNA"/>
</dbReference>
<keyword evidence="6" id="KW-0969">Cilium</keyword>
<dbReference type="Gene3D" id="1.20.1330.10">
    <property type="entry name" value="f41 fragment of flagellin, N-terminal domain"/>
    <property type="match status" value="1"/>
</dbReference>
<dbReference type="InterPro" id="IPR001492">
    <property type="entry name" value="Flagellin"/>
</dbReference>
<comment type="caution">
    <text evidence="6">The sequence shown here is derived from an EMBL/GenBank/DDBJ whole genome shotgun (WGS) entry which is preliminary data.</text>
</comment>
<comment type="subcellular location">
    <subcellularLocation>
        <location evidence="1">Bacterial flagellum</location>
    </subcellularLocation>
    <subcellularLocation>
        <location evidence="2">Secreted</location>
    </subcellularLocation>
</comment>
<evidence type="ECO:0000256" key="4">
    <source>
        <dbReference type="ARBA" id="ARBA00023143"/>
    </source>
</evidence>
<keyword evidence="6" id="KW-0282">Flagellum</keyword>
<feature type="domain" description="Flagellin N-terminal" evidence="5">
    <location>
        <begin position="11"/>
        <end position="142"/>
    </location>
</feature>